<name>A0A2U7UFN9_9VIRU</name>
<sequence>MTTQKKEKRPHQGNRNNAAWRWGVVAAAAGLFCLSLILVGAHTPRFDTCRVVARRVVAEKADAKGRQSYLFAVAVAPADDHDGRSDARDNDGIGSVFGVDDEDDDDDTKGSTAHVSASWVDAAELDALRHRWRPGAKVSCTDGRVALSILAATIGAQHSERSDAGDGPRIAALSAAAAALALVLGCGVVACACKTRWCIEHCRPRRAAHLHGSLWGDDDTRHGHRLVDSVFG</sequence>
<proteinExistence type="predicted"/>
<feature type="transmembrane region" description="Helical" evidence="2">
    <location>
        <begin position="170"/>
        <end position="193"/>
    </location>
</feature>
<evidence type="ECO:0000256" key="2">
    <source>
        <dbReference type="SAM" id="Phobius"/>
    </source>
</evidence>
<dbReference type="Proteomes" id="UP000249758">
    <property type="component" value="Segment"/>
</dbReference>
<feature type="compositionally biased region" description="Basic and acidic residues" evidence="1">
    <location>
        <begin position="80"/>
        <end position="91"/>
    </location>
</feature>
<organism evidence="3">
    <name type="scientific">Pandoravirus macleodensis</name>
    <dbReference type="NCBI Taxonomy" id="2107707"/>
    <lineage>
        <taxon>Viruses</taxon>
        <taxon>Pandoravirus</taxon>
    </lineage>
</organism>
<keyword evidence="2" id="KW-1133">Transmembrane helix</keyword>
<feature type="region of interest" description="Disordered" evidence="1">
    <location>
        <begin position="80"/>
        <end position="113"/>
    </location>
</feature>
<keyword evidence="2" id="KW-0472">Membrane</keyword>
<dbReference type="RefSeq" id="YP_009481270.1">
    <property type="nucleotide sequence ID" value="NC_037665.1"/>
</dbReference>
<evidence type="ECO:0000313" key="3">
    <source>
        <dbReference type="EMBL" id="AVK77274.1"/>
    </source>
</evidence>
<accession>A0A2U7UFN9</accession>
<evidence type="ECO:0000256" key="1">
    <source>
        <dbReference type="SAM" id="MobiDB-lite"/>
    </source>
</evidence>
<gene>
    <name evidence="3" type="ORF">pmac_cds_586</name>
</gene>
<keyword evidence="2" id="KW-0812">Transmembrane</keyword>
<dbReference type="GeneID" id="36841729"/>
<dbReference type="KEGG" id="vg:36841729"/>
<feature type="transmembrane region" description="Helical" evidence="2">
    <location>
        <begin position="20"/>
        <end position="41"/>
    </location>
</feature>
<dbReference type="EMBL" id="MG011691">
    <property type="protein sequence ID" value="AVK77274.1"/>
    <property type="molecule type" value="Genomic_DNA"/>
</dbReference>
<protein>
    <submittedName>
        <fullName evidence="3">Uncharacterized protein</fullName>
    </submittedName>
</protein>
<reference evidence="3" key="1">
    <citation type="journal article" date="2018" name="Nat. Commun.">
        <title>Diversity and evolution of the emerging Pandoraviridae family.</title>
        <authorList>
            <person name="Legendre M."/>
            <person name="Fabre E."/>
            <person name="Poirot O."/>
            <person name="Jeudy S."/>
            <person name="Lartigue A."/>
            <person name="Alempic J.M."/>
            <person name="Beucher L."/>
            <person name="Philippe N."/>
            <person name="Bertaux L."/>
            <person name="Christo-Foroux E."/>
            <person name="Labadie K."/>
            <person name="Coute Y."/>
            <person name="Abergel C."/>
            <person name="Claverie J.M."/>
        </authorList>
    </citation>
    <scope>NUCLEOTIDE SEQUENCE [LARGE SCALE GENOMIC DNA]</scope>
    <source>
        <strain evidence="3">Macleodensis</strain>
    </source>
</reference>